<evidence type="ECO:0000313" key="1">
    <source>
        <dbReference type="EMBL" id="CAF9903321.1"/>
    </source>
</evidence>
<organism evidence="1 2">
    <name type="scientific">Gomphillus americanus</name>
    <dbReference type="NCBI Taxonomy" id="1940652"/>
    <lineage>
        <taxon>Eukaryota</taxon>
        <taxon>Fungi</taxon>
        <taxon>Dikarya</taxon>
        <taxon>Ascomycota</taxon>
        <taxon>Pezizomycotina</taxon>
        <taxon>Lecanoromycetes</taxon>
        <taxon>OSLEUM clade</taxon>
        <taxon>Ostropomycetidae</taxon>
        <taxon>Ostropales</taxon>
        <taxon>Graphidaceae</taxon>
        <taxon>Gomphilloideae</taxon>
        <taxon>Gomphillus</taxon>
    </lineage>
</organism>
<gene>
    <name evidence="1" type="ORF">GOMPHAMPRED_000189</name>
</gene>
<dbReference type="OrthoDB" id="674604at2759"/>
<sequence length="242" mass="27182">MNYHYADHNPYSTDRCLQGNFVIGNGDLYFIKTQNAESKTIEVHRMPGPDFDKFDIQTATAFGIVEGAEGVWTVDNGDLYFIETGRNVPGIVQVHSAPHQHNFQHIKHYISKLAFLEPGDRTYTIRGGDLYLILDDFTQSDYVEVYCAKGTTGYESVASFVTGFKVNEVAGYGSWHIGQNGDLYLIKMYATASGMVEIHIATFKSRYQEIKSYSTAFKADNKTGGYYKNASIPENTVGIWMI</sequence>
<dbReference type="EMBL" id="CAJPDQ010000001">
    <property type="protein sequence ID" value="CAF9903321.1"/>
    <property type="molecule type" value="Genomic_DNA"/>
</dbReference>
<dbReference type="AlphaFoldDB" id="A0A8H3EHX9"/>
<accession>A0A8H3EHX9</accession>
<proteinExistence type="predicted"/>
<keyword evidence="2" id="KW-1185">Reference proteome</keyword>
<reference evidence="1" key="1">
    <citation type="submission" date="2021-03" db="EMBL/GenBank/DDBJ databases">
        <authorList>
            <person name="Tagirdzhanova G."/>
        </authorList>
    </citation>
    <scope>NUCLEOTIDE SEQUENCE</scope>
</reference>
<comment type="caution">
    <text evidence="1">The sequence shown here is derived from an EMBL/GenBank/DDBJ whole genome shotgun (WGS) entry which is preliminary data.</text>
</comment>
<protein>
    <submittedName>
        <fullName evidence="1">Uncharacterized protein</fullName>
    </submittedName>
</protein>
<name>A0A8H3EHX9_9LECA</name>
<evidence type="ECO:0000313" key="2">
    <source>
        <dbReference type="Proteomes" id="UP000664169"/>
    </source>
</evidence>
<dbReference type="Proteomes" id="UP000664169">
    <property type="component" value="Unassembled WGS sequence"/>
</dbReference>